<keyword evidence="4" id="KW-1267">Proteomics identification</keyword>
<sequence>MMPSLPTRETWTGGGGPTYPASSSLVSSSSSSKLRSDPPMSDSSPAPGAYYSGPPAAPPPESKPVDGGQVNADVPGYYSSVPAAKSGAGGQGSSAAPKESGFFASCCGCFSGGETAR</sequence>
<reference evidence="3" key="1">
    <citation type="journal article" date="2009" name="Science">
        <title>The B73 maize genome: complexity, diversity, and dynamics.</title>
        <authorList>
            <person name="Schnable P.S."/>
            <person name="Ware D."/>
            <person name="Fulton R.S."/>
            <person name="Stein J.C."/>
            <person name="Wei F."/>
            <person name="Pasternak S."/>
            <person name="Liang C."/>
            <person name="Zhang J."/>
            <person name="Fulton L."/>
            <person name="Graves T.A."/>
            <person name="Minx P."/>
            <person name="Reily A.D."/>
            <person name="Courtney L."/>
            <person name="Kruchowski S.S."/>
            <person name="Tomlinson C."/>
            <person name="Strong C."/>
            <person name="Delehaunty K."/>
            <person name="Fronick C."/>
            <person name="Courtney B."/>
            <person name="Rock S.M."/>
            <person name="Belter E."/>
            <person name="Du F."/>
            <person name="Kim K."/>
            <person name="Abbott R.M."/>
            <person name="Cotton M."/>
            <person name="Levy A."/>
            <person name="Marchetto P."/>
            <person name="Ochoa K."/>
            <person name="Jackson S.M."/>
            <person name="Gillam B."/>
            <person name="Chen W."/>
            <person name="Yan L."/>
            <person name="Higginbotham J."/>
            <person name="Cardenas M."/>
            <person name="Waligorski J."/>
            <person name="Applebaum E."/>
            <person name="Phelps L."/>
            <person name="Falcone J."/>
            <person name="Kanchi K."/>
            <person name="Thane T."/>
            <person name="Scimone A."/>
            <person name="Thane N."/>
            <person name="Henke J."/>
            <person name="Wang T."/>
            <person name="Ruppert J."/>
            <person name="Shah N."/>
            <person name="Rotter K."/>
            <person name="Hodges J."/>
            <person name="Ingenthron E."/>
            <person name="Cordes M."/>
            <person name="Kohlberg S."/>
            <person name="Sgro J."/>
            <person name="Delgado B."/>
            <person name="Mead K."/>
            <person name="Chinwalla A."/>
            <person name="Leonard S."/>
            <person name="Crouse K."/>
            <person name="Collura K."/>
            <person name="Kudrna D."/>
            <person name="Currie J."/>
            <person name="He R."/>
            <person name="Angelova A."/>
            <person name="Rajasekar S."/>
            <person name="Mueller T."/>
            <person name="Lomeli R."/>
            <person name="Scara G."/>
            <person name="Ko A."/>
            <person name="Delaney K."/>
            <person name="Wissotski M."/>
            <person name="Lopez G."/>
            <person name="Campos D."/>
            <person name="Braidotti M."/>
            <person name="Ashley E."/>
            <person name="Golser W."/>
            <person name="Kim H."/>
            <person name="Lee S."/>
            <person name="Lin J."/>
            <person name="Dujmic Z."/>
            <person name="Kim W."/>
            <person name="Talag J."/>
            <person name="Zuccolo A."/>
            <person name="Fan C."/>
            <person name="Sebastian A."/>
            <person name="Kramer M."/>
            <person name="Spiegel L."/>
            <person name="Nascimento L."/>
            <person name="Zutavern T."/>
            <person name="Miller B."/>
            <person name="Ambroise C."/>
            <person name="Muller S."/>
            <person name="Spooner W."/>
            <person name="Narechania A."/>
            <person name="Ren L."/>
            <person name="Wei S."/>
            <person name="Kumari S."/>
            <person name="Faga B."/>
            <person name="Levy M.J."/>
            <person name="McMahan L."/>
            <person name="Van Buren P."/>
            <person name="Vaughn M.W."/>
            <person name="Ying K."/>
            <person name="Yeh C.-T."/>
            <person name="Emrich S.J."/>
            <person name="Jia Y."/>
            <person name="Kalyanaraman A."/>
            <person name="Hsia A.-P."/>
            <person name="Barbazuk W.B."/>
            <person name="Baucom R.S."/>
            <person name="Brutnell T.P."/>
            <person name="Carpita N.C."/>
            <person name="Chaparro C."/>
            <person name="Chia J.-M."/>
            <person name="Deragon J.-M."/>
            <person name="Estill J.C."/>
            <person name="Fu Y."/>
            <person name="Jeddeloh J.A."/>
            <person name="Han Y."/>
            <person name="Lee H."/>
            <person name="Li P."/>
            <person name="Lisch D.R."/>
            <person name="Liu S."/>
            <person name="Liu Z."/>
            <person name="Nagel D.H."/>
            <person name="McCann M.C."/>
            <person name="SanMiguel P."/>
            <person name="Myers A.M."/>
            <person name="Nettleton D."/>
            <person name="Nguyen J."/>
            <person name="Penning B.W."/>
            <person name="Ponnala L."/>
            <person name="Schneider K.L."/>
            <person name="Schwartz D.C."/>
            <person name="Sharma A."/>
            <person name="Soderlund C."/>
            <person name="Springer N.M."/>
            <person name="Sun Q."/>
            <person name="Wang H."/>
            <person name="Waterman M."/>
            <person name="Westerman R."/>
            <person name="Wolfgruber T.K."/>
            <person name="Yang L."/>
            <person name="Yu Y."/>
            <person name="Zhang L."/>
            <person name="Zhou S."/>
            <person name="Zhu Q."/>
            <person name="Bennetzen J.L."/>
            <person name="Dawe R.K."/>
            <person name="Jiang J."/>
            <person name="Jiang N."/>
            <person name="Presting G.G."/>
            <person name="Wessler S.R."/>
            <person name="Aluru S."/>
            <person name="Martienssen R.A."/>
            <person name="Clifton S.W."/>
            <person name="McCombie W.R."/>
            <person name="Wing R.A."/>
            <person name="Wilson R.K."/>
        </authorList>
    </citation>
    <scope>NUCLEOTIDE SEQUENCE [LARGE SCALE GENOMIC DNA]</scope>
    <source>
        <strain evidence="3">cv. B73</strain>
    </source>
</reference>
<organism evidence="2 3">
    <name type="scientific">Zea mays</name>
    <name type="common">Maize</name>
    <dbReference type="NCBI Taxonomy" id="4577"/>
    <lineage>
        <taxon>Eukaryota</taxon>
        <taxon>Viridiplantae</taxon>
        <taxon>Streptophyta</taxon>
        <taxon>Embryophyta</taxon>
        <taxon>Tracheophyta</taxon>
        <taxon>Spermatophyta</taxon>
        <taxon>Magnoliopsida</taxon>
        <taxon>Liliopsida</taxon>
        <taxon>Poales</taxon>
        <taxon>Poaceae</taxon>
        <taxon>PACMAD clade</taxon>
        <taxon>Panicoideae</taxon>
        <taxon>Andropogonodae</taxon>
        <taxon>Andropogoneae</taxon>
        <taxon>Tripsacinae</taxon>
        <taxon>Zea</taxon>
    </lineage>
</organism>
<feature type="compositionally biased region" description="Low complexity" evidence="1">
    <location>
        <begin position="22"/>
        <end position="54"/>
    </location>
</feature>
<dbReference type="AlphaFoldDB" id="A0A804NKN8"/>
<name>A0A804NKN8_MAIZE</name>
<reference evidence="2" key="3">
    <citation type="submission" date="2021-05" db="UniProtKB">
        <authorList>
            <consortium name="EnsemblPlants"/>
        </authorList>
    </citation>
    <scope>IDENTIFICATION</scope>
    <source>
        <strain evidence="2">cv. B73</strain>
    </source>
</reference>
<dbReference type="EnsemblPlants" id="Zm00001eb167770_T001">
    <property type="protein sequence ID" value="Zm00001eb167770_P001"/>
    <property type="gene ID" value="Zm00001eb167770"/>
</dbReference>
<dbReference type="Proteomes" id="UP000007305">
    <property type="component" value="Chromosome 4"/>
</dbReference>
<keyword evidence="3" id="KW-1185">Reference proteome</keyword>
<feature type="region of interest" description="Disordered" evidence="1">
    <location>
        <begin position="1"/>
        <end position="97"/>
    </location>
</feature>
<reference evidence="2" key="2">
    <citation type="submission" date="2019-07" db="EMBL/GenBank/DDBJ databases">
        <authorList>
            <person name="Seetharam A."/>
            <person name="Woodhouse M."/>
            <person name="Cannon E."/>
        </authorList>
    </citation>
    <scope>NUCLEOTIDE SEQUENCE [LARGE SCALE GENOMIC DNA]</scope>
    <source>
        <strain evidence="2">cv. B73</strain>
    </source>
</reference>
<evidence type="ECO:0007829" key="4">
    <source>
        <dbReference type="PeptideAtlas" id="A0A804NKN8"/>
    </source>
</evidence>
<evidence type="ECO:0000313" key="3">
    <source>
        <dbReference type="Proteomes" id="UP000007305"/>
    </source>
</evidence>
<proteinExistence type="evidence at protein level"/>
<protein>
    <submittedName>
        <fullName evidence="2">Uncharacterized protein</fullName>
    </submittedName>
</protein>
<accession>A0A804NKN8</accession>
<dbReference type="Gramene" id="Zm00001eb167770_T001">
    <property type="protein sequence ID" value="Zm00001eb167770_P001"/>
    <property type="gene ID" value="Zm00001eb167770"/>
</dbReference>
<evidence type="ECO:0000256" key="1">
    <source>
        <dbReference type="SAM" id="MobiDB-lite"/>
    </source>
</evidence>
<evidence type="ECO:0000313" key="2">
    <source>
        <dbReference type="EnsemblPlants" id="Zm00001eb167770_P001"/>
    </source>
</evidence>